<proteinExistence type="predicted"/>
<reference evidence="1 2" key="1">
    <citation type="submission" date="2013-07" db="EMBL/GenBank/DDBJ databases">
        <title>The Genome Sequence of Kwoniella mangroviensis CBS10435.</title>
        <authorList>
            <consortium name="The Broad Institute Genome Sequencing Platform"/>
            <person name="Cuomo C."/>
            <person name="Litvintseva A."/>
            <person name="Chen Y."/>
            <person name="Heitman J."/>
            <person name="Sun S."/>
            <person name="Springer D."/>
            <person name="Dromer F."/>
            <person name="Young S.K."/>
            <person name="Zeng Q."/>
            <person name="Gargeya S."/>
            <person name="Fitzgerald M."/>
            <person name="Abouelleil A."/>
            <person name="Alvarado L."/>
            <person name="Berlin A.M."/>
            <person name="Chapman S.B."/>
            <person name="Dewar J."/>
            <person name="Goldberg J."/>
            <person name="Griggs A."/>
            <person name="Gujja S."/>
            <person name="Hansen M."/>
            <person name="Howarth C."/>
            <person name="Imamovic A."/>
            <person name="Larimer J."/>
            <person name="McCowan C."/>
            <person name="Murphy C."/>
            <person name="Pearson M."/>
            <person name="Priest M."/>
            <person name="Roberts A."/>
            <person name="Saif S."/>
            <person name="Shea T."/>
            <person name="Sykes S."/>
            <person name="Wortman J."/>
            <person name="Nusbaum C."/>
            <person name="Birren B."/>
        </authorList>
    </citation>
    <scope>NUCLEOTIDE SEQUENCE [LARGE SCALE GENOMIC DNA]</scope>
    <source>
        <strain evidence="1 2">CBS 10435</strain>
    </source>
</reference>
<sequence length="104" mass="11992">MRITRMASSEIMIRNRYGSLFSSSRHFPQPCQLHASEQNDLKLAKKALEKMGCREFTKVNNVQSNETYQEQSTSVRPFWVRMKMLPAGWQCEMLLLAPSDPVPA</sequence>
<evidence type="ECO:0000313" key="2">
    <source>
        <dbReference type="Proteomes" id="UP000092583"/>
    </source>
</evidence>
<dbReference type="AlphaFoldDB" id="A0A1B9IVD5"/>
<accession>A0A1B9IVD5</accession>
<name>A0A1B9IVD5_9TREE</name>
<evidence type="ECO:0000313" key="1">
    <source>
        <dbReference type="EMBL" id="OCF59499.1"/>
    </source>
</evidence>
<dbReference type="EMBL" id="KI669460">
    <property type="protein sequence ID" value="OCF59499.1"/>
    <property type="molecule type" value="Genomic_DNA"/>
</dbReference>
<organism evidence="1 2">
    <name type="scientific">Kwoniella mangroviensis CBS 10435</name>
    <dbReference type="NCBI Taxonomy" id="1331196"/>
    <lineage>
        <taxon>Eukaryota</taxon>
        <taxon>Fungi</taxon>
        <taxon>Dikarya</taxon>
        <taxon>Basidiomycota</taxon>
        <taxon>Agaricomycotina</taxon>
        <taxon>Tremellomycetes</taxon>
        <taxon>Tremellales</taxon>
        <taxon>Cryptococcaceae</taxon>
        <taxon>Kwoniella</taxon>
    </lineage>
</organism>
<dbReference type="Proteomes" id="UP000092583">
    <property type="component" value="Unassembled WGS sequence"/>
</dbReference>
<keyword evidence="2" id="KW-1185">Reference proteome</keyword>
<reference evidence="2" key="2">
    <citation type="submission" date="2013-12" db="EMBL/GenBank/DDBJ databases">
        <title>Evolution of pathogenesis and genome organization in the Tremellales.</title>
        <authorList>
            <person name="Cuomo C."/>
            <person name="Litvintseva A."/>
            <person name="Heitman J."/>
            <person name="Chen Y."/>
            <person name="Sun S."/>
            <person name="Springer D."/>
            <person name="Dromer F."/>
            <person name="Young S."/>
            <person name="Zeng Q."/>
            <person name="Chapman S."/>
            <person name="Gujja S."/>
            <person name="Saif S."/>
            <person name="Birren B."/>
        </authorList>
    </citation>
    <scope>NUCLEOTIDE SEQUENCE [LARGE SCALE GENOMIC DNA]</scope>
    <source>
        <strain evidence="2">CBS 10435</strain>
    </source>
</reference>
<gene>
    <name evidence="1" type="ORF">L486_02166</name>
</gene>
<protein>
    <submittedName>
        <fullName evidence="1">Uncharacterized protein</fullName>
    </submittedName>
</protein>